<organism evidence="3 4">
    <name type="scientific">Crateriforma conspicua</name>
    <dbReference type="NCBI Taxonomy" id="2527996"/>
    <lineage>
        <taxon>Bacteria</taxon>
        <taxon>Pseudomonadati</taxon>
        <taxon>Planctomycetota</taxon>
        <taxon>Planctomycetia</taxon>
        <taxon>Planctomycetales</taxon>
        <taxon>Planctomycetaceae</taxon>
        <taxon>Crateriforma</taxon>
    </lineage>
</organism>
<protein>
    <submittedName>
        <fullName evidence="3">Glycogen synthase</fullName>
        <ecNumber evidence="3">2.4.1.11</ecNumber>
    </submittedName>
</protein>
<dbReference type="GO" id="GO:0004373">
    <property type="term" value="F:alpha-1,4-glucan glucosyltransferase (UDP-glucose donor) activity"/>
    <property type="evidence" value="ECO:0007669"/>
    <property type="project" value="UniProtKB-EC"/>
</dbReference>
<feature type="domain" description="Glycosyl transferase family 1" evidence="2">
    <location>
        <begin position="159"/>
        <end position="310"/>
    </location>
</feature>
<dbReference type="PANTHER" id="PTHR45947">
    <property type="entry name" value="SULFOQUINOVOSYL TRANSFERASE SQD2"/>
    <property type="match status" value="1"/>
</dbReference>
<keyword evidence="3" id="KW-0808">Transferase</keyword>
<evidence type="ECO:0000313" key="3">
    <source>
        <dbReference type="EMBL" id="TWU59561.1"/>
    </source>
</evidence>
<dbReference type="InterPro" id="IPR001296">
    <property type="entry name" value="Glyco_trans_1"/>
</dbReference>
<dbReference type="Pfam" id="PF00534">
    <property type="entry name" value="Glycos_transf_1"/>
    <property type="match status" value="1"/>
</dbReference>
<gene>
    <name evidence="3" type="ORF">V7x_55520</name>
</gene>
<dbReference type="AlphaFoldDB" id="A0A5C6FIT0"/>
<evidence type="ECO:0000259" key="2">
    <source>
        <dbReference type="Pfam" id="PF00534"/>
    </source>
</evidence>
<evidence type="ECO:0000313" key="4">
    <source>
        <dbReference type="Proteomes" id="UP000316476"/>
    </source>
</evidence>
<keyword evidence="3" id="KW-0328">Glycosyltransferase</keyword>
<dbReference type="InterPro" id="IPR050194">
    <property type="entry name" value="Glycosyltransferase_grp1"/>
</dbReference>
<proteinExistence type="predicted"/>
<reference evidence="3 4" key="1">
    <citation type="submission" date="2019-02" db="EMBL/GenBank/DDBJ databases">
        <title>Deep-cultivation of Planctomycetes and their phenomic and genomic characterization uncovers novel biology.</title>
        <authorList>
            <person name="Wiegand S."/>
            <person name="Jogler M."/>
            <person name="Boedeker C."/>
            <person name="Pinto D."/>
            <person name="Vollmers J."/>
            <person name="Rivas-Marin E."/>
            <person name="Kohn T."/>
            <person name="Peeters S.H."/>
            <person name="Heuer A."/>
            <person name="Rast P."/>
            <person name="Oberbeckmann S."/>
            <person name="Bunk B."/>
            <person name="Jeske O."/>
            <person name="Meyerdierks A."/>
            <person name="Storesund J.E."/>
            <person name="Kallscheuer N."/>
            <person name="Luecker S."/>
            <person name="Lage O.M."/>
            <person name="Pohl T."/>
            <person name="Merkel B.J."/>
            <person name="Hornburger P."/>
            <person name="Mueller R.-W."/>
            <person name="Bruemmer F."/>
            <person name="Labrenz M."/>
            <person name="Spormann A.M."/>
            <person name="Op Den Camp H."/>
            <person name="Overmann J."/>
            <person name="Amann R."/>
            <person name="Jetten M.S.M."/>
            <person name="Mascher T."/>
            <person name="Medema M.H."/>
            <person name="Devos D.P."/>
            <person name="Kaster A.-K."/>
            <person name="Ovreas L."/>
            <person name="Rohde M."/>
            <person name="Galperin M.Y."/>
            <person name="Jogler C."/>
        </authorList>
    </citation>
    <scope>NUCLEOTIDE SEQUENCE [LARGE SCALE GENOMIC DNA]</scope>
    <source>
        <strain evidence="3 4">V7</strain>
    </source>
</reference>
<evidence type="ECO:0000256" key="1">
    <source>
        <dbReference type="SAM" id="MobiDB-lite"/>
    </source>
</evidence>
<dbReference type="EC" id="2.4.1.11" evidence="3"/>
<dbReference type="PANTHER" id="PTHR45947:SF3">
    <property type="entry name" value="SULFOQUINOVOSYL TRANSFERASE SQD2"/>
    <property type="match status" value="1"/>
</dbReference>
<dbReference type="EMBL" id="SJPZ01000006">
    <property type="protein sequence ID" value="TWU59561.1"/>
    <property type="molecule type" value="Genomic_DNA"/>
</dbReference>
<dbReference type="Proteomes" id="UP000316476">
    <property type="component" value="Unassembled WGS sequence"/>
</dbReference>
<accession>A0A5C6FIT0</accession>
<name>A0A5C6FIT0_9PLAN</name>
<comment type="caution">
    <text evidence="3">The sequence shown here is derived from an EMBL/GenBank/DDBJ whole genome shotgun (WGS) entry which is preliminary data.</text>
</comment>
<sequence length="354" mass="39149">MLASRLNLNSLTRHEAGPFCVDAVYRDLDLTVARQIERQPFSAVYAYEDGALESFRVAKSKGVTCLYDLPIGYWRAAQCLLAAEIERWPEWAATMPGFRDSEAKLARKDEELQLADQIYVASQFTRRTLEDYPGTLANVEVIPYGFPSVGPPRDYVDLQSRKLKLLFVGGLSQRKGIADVFAVADTLSDQVELTVVGRGDVQGCSALESALKRHHWIPSLPHDQVLQTMREHDVLLFPSLFEGFGLVITEAMSQGTPVITTDRTAGPDVMTAGEDGWIVSAGDTSALQQAVENILNDPDQLARFGENARQTAMKRPWAVYGQEMASSVKEMLKASDERREGTGGFRLDRGGCVE</sequence>
<dbReference type="SUPFAM" id="SSF53756">
    <property type="entry name" value="UDP-Glycosyltransferase/glycogen phosphorylase"/>
    <property type="match status" value="1"/>
</dbReference>
<feature type="region of interest" description="Disordered" evidence="1">
    <location>
        <begin position="335"/>
        <end position="354"/>
    </location>
</feature>
<dbReference type="Gene3D" id="3.40.50.2000">
    <property type="entry name" value="Glycogen Phosphorylase B"/>
    <property type="match status" value="1"/>
</dbReference>
<dbReference type="CDD" id="cd03801">
    <property type="entry name" value="GT4_PimA-like"/>
    <property type="match status" value="1"/>
</dbReference>